<accession>A0A239BPT9</accession>
<proteinExistence type="predicted"/>
<dbReference type="PROSITE" id="PS51186">
    <property type="entry name" value="GNAT"/>
    <property type="match status" value="1"/>
</dbReference>
<reference evidence="4 5" key="1">
    <citation type="submission" date="2017-06" db="EMBL/GenBank/DDBJ databases">
        <authorList>
            <person name="Kim H.J."/>
            <person name="Triplett B.A."/>
        </authorList>
    </citation>
    <scope>NUCLEOTIDE SEQUENCE [LARGE SCALE GENOMIC DNA]</scope>
    <source>
        <strain evidence="4 5">CGMCC 4.1858</strain>
    </source>
</reference>
<dbReference type="InterPro" id="IPR016181">
    <property type="entry name" value="Acyl_CoA_acyltransferase"/>
</dbReference>
<dbReference type="Gene3D" id="3.40.630.30">
    <property type="match status" value="1"/>
</dbReference>
<gene>
    <name evidence="4" type="ORF">SAMN05216252_10369</name>
</gene>
<evidence type="ECO:0000313" key="5">
    <source>
        <dbReference type="Proteomes" id="UP000198280"/>
    </source>
</evidence>
<name>A0A239BPT9_9ACTN</name>
<dbReference type="OrthoDB" id="5243635at2"/>
<organism evidence="4 5">
    <name type="scientific">Actinacidiphila glaucinigra</name>
    <dbReference type="NCBI Taxonomy" id="235986"/>
    <lineage>
        <taxon>Bacteria</taxon>
        <taxon>Bacillati</taxon>
        <taxon>Actinomycetota</taxon>
        <taxon>Actinomycetes</taxon>
        <taxon>Kitasatosporales</taxon>
        <taxon>Streptomycetaceae</taxon>
        <taxon>Actinacidiphila</taxon>
    </lineage>
</organism>
<dbReference type="GO" id="GO:0016747">
    <property type="term" value="F:acyltransferase activity, transferring groups other than amino-acyl groups"/>
    <property type="evidence" value="ECO:0007669"/>
    <property type="project" value="InterPro"/>
</dbReference>
<evidence type="ECO:0000313" key="4">
    <source>
        <dbReference type="EMBL" id="SNS09093.1"/>
    </source>
</evidence>
<keyword evidence="1 4" id="KW-0808">Transferase</keyword>
<evidence type="ECO:0000256" key="2">
    <source>
        <dbReference type="ARBA" id="ARBA00023315"/>
    </source>
</evidence>
<sequence>MTRDDIDAVAAVRVRGWQTAYAGIVPQSYLDAMDAGADAERRKEWFDAGGKRVDNLVATDGAEVTGWAALGPYRGEPDDAEAGELYAIYVRPDRIGRGTGRALMAAVRARAGERGFRSLRLWVLADNAQALRFYERAGFAPDGTDQIEMYDGVPLKELRYATDPA</sequence>
<evidence type="ECO:0000259" key="3">
    <source>
        <dbReference type="PROSITE" id="PS51186"/>
    </source>
</evidence>
<dbReference type="Proteomes" id="UP000198280">
    <property type="component" value="Unassembled WGS sequence"/>
</dbReference>
<dbReference type="PANTHER" id="PTHR43877">
    <property type="entry name" value="AMINOALKYLPHOSPHONATE N-ACETYLTRANSFERASE-RELATED-RELATED"/>
    <property type="match status" value="1"/>
</dbReference>
<dbReference type="SUPFAM" id="SSF55729">
    <property type="entry name" value="Acyl-CoA N-acyltransferases (Nat)"/>
    <property type="match status" value="1"/>
</dbReference>
<feature type="domain" description="N-acetyltransferase" evidence="3">
    <location>
        <begin position="1"/>
        <end position="160"/>
    </location>
</feature>
<protein>
    <submittedName>
        <fullName evidence="4">L-amino acid N-acyltransferase YncA</fullName>
    </submittedName>
</protein>
<dbReference type="CDD" id="cd04301">
    <property type="entry name" value="NAT_SF"/>
    <property type="match status" value="1"/>
</dbReference>
<dbReference type="Pfam" id="PF00583">
    <property type="entry name" value="Acetyltransf_1"/>
    <property type="match status" value="1"/>
</dbReference>
<evidence type="ECO:0000256" key="1">
    <source>
        <dbReference type="ARBA" id="ARBA00022679"/>
    </source>
</evidence>
<dbReference type="EMBL" id="FZOF01000003">
    <property type="protein sequence ID" value="SNS09093.1"/>
    <property type="molecule type" value="Genomic_DNA"/>
</dbReference>
<dbReference type="AlphaFoldDB" id="A0A239BPT9"/>
<dbReference type="InterPro" id="IPR000182">
    <property type="entry name" value="GNAT_dom"/>
</dbReference>
<keyword evidence="2 4" id="KW-0012">Acyltransferase</keyword>
<keyword evidence="5" id="KW-1185">Reference proteome</keyword>
<dbReference type="InterPro" id="IPR050832">
    <property type="entry name" value="Bact_Acetyltransf"/>
</dbReference>